<dbReference type="EMBL" id="MK984597">
    <property type="protein sequence ID" value="QIJ97070.1"/>
    <property type="molecule type" value="Genomic_RNA"/>
</dbReference>
<evidence type="ECO:0000256" key="7">
    <source>
        <dbReference type="ARBA" id="ARBA00022844"/>
    </source>
</evidence>
<comment type="function">
    <text evidence="1">Required for genome encapsidation. Forms ribonucleoprotein complexes along with TGB1 helicase and viral RNA.</text>
</comment>
<comment type="subcellular location">
    <subcellularLocation>
        <location evidence="2">Virion</location>
    </subcellularLocation>
</comment>
<dbReference type="Pfam" id="PF00286">
    <property type="entry name" value="Flexi_CP"/>
    <property type="match status" value="1"/>
</dbReference>
<evidence type="ECO:0000256" key="10">
    <source>
        <dbReference type="SAM" id="MobiDB-lite"/>
    </source>
</evidence>
<dbReference type="InterPro" id="IPR000052">
    <property type="entry name" value="Pltvir_coat"/>
</dbReference>
<evidence type="ECO:0000256" key="2">
    <source>
        <dbReference type="ARBA" id="ARBA00004328"/>
    </source>
</evidence>
<evidence type="ECO:0000256" key="8">
    <source>
        <dbReference type="ARBA" id="ARBA00023274"/>
    </source>
</evidence>
<keyword evidence="5" id="KW-1139">Helical capsid protein</keyword>
<dbReference type="GO" id="GO:0005198">
    <property type="term" value="F:structural molecule activity"/>
    <property type="evidence" value="ECO:0007669"/>
    <property type="project" value="InterPro"/>
</dbReference>
<evidence type="ECO:0000256" key="3">
    <source>
        <dbReference type="ARBA" id="ARBA00007202"/>
    </source>
</evidence>
<feature type="region of interest" description="Disordered" evidence="10">
    <location>
        <begin position="1"/>
        <end position="31"/>
    </location>
</feature>
<dbReference type="InterPro" id="IPR013569">
    <property type="entry name" value="Carlavirus_coat_N"/>
</dbReference>
<organism evidence="12">
    <name type="scientific">Papaya mild mottle associated virus</name>
    <dbReference type="NCBI Taxonomy" id="2716617"/>
    <lineage>
        <taxon>Viruses</taxon>
        <taxon>Riboviria</taxon>
        <taxon>Orthornavirae</taxon>
        <taxon>Kitrinoviricota</taxon>
        <taxon>Alsuviricetes</taxon>
        <taxon>Tymovirales</taxon>
        <taxon>Betaflexiviridae</taxon>
        <taxon>Quinvirinae</taxon>
        <taxon>Carlavirus</taxon>
        <taxon>Carlavirus mitipapayae</taxon>
        <taxon>Carlavirus PaMMaV</taxon>
    </lineage>
</organism>
<evidence type="ECO:0000256" key="6">
    <source>
        <dbReference type="ARBA" id="ARBA00022561"/>
    </source>
</evidence>
<sequence>MSTGNDAKGKETTDDSTAIDGRPKSASGVPLDGIEADLQRRLDNLHTFWSKMQTSTVVTNPGLELGRPLPKVPIGLAQKKSSMYHKWSIDQLSMLVPKPISNSMATAEEMVKVKVTLEGIGVPTEQVPTILIQVAIYCKDSSTSSYMDSNGTFEWKGGSIMSDAVIAAMRKDKNTLRRVCRLYAPITWNYMLVHNSPPADWMSMGFQENTKFAAFDCFDFVENPAAIQPFEGLIRKPTPEEKIANETYKRIALDRANRNQTYANLGSEVTGGRIGPEIVHDFNKANNH</sequence>
<evidence type="ECO:0000256" key="1">
    <source>
        <dbReference type="ARBA" id="ARBA00004032"/>
    </source>
</evidence>
<evidence type="ECO:0000256" key="9">
    <source>
        <dbReference type="ARBA" id="ARBA00031336"/>
    </source>
</evidence>
<keyword evidence="6 12" id="KW-0167">Capsid protein</keyword>
<comment type="similarity">
    <text evidence="3">Belongs to the potexviruses coat protein family.</text>
</comment>
<evidence type="ECO:0000259" key="11">
    <source>
        <dbReference type="PROSITE" id="PS00418"/>
    </source>
</evidence>
<dbReference type="PROSITE" id="PS00418">
    <property type="entry name" value="POTEX_CARLAVIRUS_COAT"/>
    <property type="match status" value="1"/>
</dbReference>
<dbReference type="Pfam" id="PF08358">
    <property type="entry name" value="Flexi_CP_N"/>
    <property type="match status" value="1"/>
</dbReference>
<evidence type="ECO:0000256" key="4">
    <source>
        <dbReference type="ARBA" id="ARBA00018091"/>
    </source>
</evidence>
<feature type="domain" description="Potexviruses and carlaviruses coat protein" evidence="11">
    <location>
        <begin position="211"/>
        <end position="226"/>
    </location>
</feature>
<dbReference type="GO" id="GO:1990904">
    <property type="term" value="C:ribonucleoprotein complex"/>
    <property type="evidence" value="ECO:0007669"/>
    <property type="project" value="UniProtKB-KW"/>
</dbReference>
<keyword evidence="8" id="KW-0687">Ribonucleoprotein</keyword>
<dbReference type="GO" id="GO:0019029">
    <property type="term" value="C:helical viral capsid"/>
    <property type="evidence" value="ECO:0007669"/>
    <property type="project" value="UniProtKB-KW"/>
</dbReference>
<keyword evidence="7" id="KW-0946">Virion</keyword>
<accession>A0A6G7S6Y2</accession>
<dbReference type="PRINTS" id="PR00232">
    <property type="entry name" value="POTXCARLCOAT"/>
</dbReference>
<protein>
    <recommendedName>
        <fullName evidence="4">Capsid protein</fullName>
    </recommendedName>
    <alternativeName>
        <fullName evidence="9">Coat protein</fullName>
    </alternativeName>
</protein>
<evidence type="ECO:0000313" key="12">
    <source>
        <dbReference type="EMBL" id="QIJ97070.1"/>
    </source>
</evidence>
<reference evidence="12" key="1">
    <citation type="journal article" date="2020" name="Front. Microbiol.">
        <title>Metagenomic Analysis of Plant Viruses Associated With Papaya Ringspot Disease in Carica papaya L. in Kenya.</title>
        <authorList>
            <person name="Mumo N.N."/>
            <person name="Mamati G.E."/>
            <person name="Ateka E.M."/>
            <person name="Rimberia F.K."/>
            <person name="Asudi G.O."/>
            <person name="Boykin L.M."/>
            <person name="Machuka E.M."/>
            <person name="Njuguna J.N."/>
            <person name="Pelle R."/>
            <person name="Stomeo F."/>
        </authorList>
    </citation>
    <scope>NUCLEOTIDE SEQUENCE</scope>
    <source>
        <strain evidence="12">KE-Mak-01</strain>
    </source>
</reference>
<name>A0A6G7S6Y2_9VIRU</name>
<evidence type="ECO:0000256" key="5">
    <source>
        <dbReference type="ARBA" id="ARBA00022497"/>
    </source>
</evidence>
<proteinExistence type="inferred from homology"/>